<dbReference type="Gene3D" id="3.40.50.2300">
    <property type="match status" value="1"/>
</dbReference>
<dbReference type="Proteomes" id="UP000179157">
    <property type="component" value="Unassembled WGS sequence"/>
</dbReference>
<gene>
    <name evidence="1" type="ORF">A2Z21_04770</name>
</gene>
<protein>
    <recommendedName>
        <fullName evidence="3">Leucine-binding protein domain-containing protein</fullName>
    </recommendedName>
</protein>
<dbReference type="AlphaFoldDB" id="A0A1F5UVA3"/>
<proteinExistence type="predicted"/>
<organism evidence="1 2">
    <name type="scientific">Fraserbacteria sp. (strain RBG_16_55_9)</name>
    <dbReference type="NCBI Taxonomy" id="1817864"/>
    <lineage>
        <taxon>Bacteria</taxon>
        <taxon>Candidatus Fraseribacteriota</taxon>
    </lineage>
</organism>
<evidence type="ECO:0000313" key="1">
    <source>
        <dbReference type="EMBL" id="OGF55097.1"/>
    </source>
</evidence>
<comment type="caution">
    <text evidence="1">The sequence shown here is derived from an EMBL/GenBank/DDBJ whole genome shotgun (WGS) entry which is preliminary data.</text>
</comment>
<sequence length="107" mass="11713">MILNTEQLTALGREESYIDALPAVQAFYATYQRRTGSAPPELYRHFLAYGYDAMGILTDALVRVAEVQADGSLLIKRDLLAQAIRATSGYEGVTGQITFDADGNRVP</sequence>
<name>A0A1F5UVA3_FRAXR</name>
<dbReference type="InterPro" id="IPR028082">
    <property type="entry name" value="Peripla_BP_I"/>
</dbReference>
<accession>A0A1F5UVA3</accession>
<evidence type="ECO:0008006" key="3">
    <source>
        <dbReference type="Google" id="ProtNLM"/>
    </source>
</evidence>
<dbReference type="SUPFAM" id="SSF53822">
    <property type="entry name" value="Periplasmic binding protein-like I"/>
    <property type="match status" value="1"/>
</dbReference>
<dbReference type="EMBL" id="MFGX01000064">
    <property type="protein sequence ID" value="OGF55097.1"/>
    <property type="molecule type" value="Genomic_DNA"/>
</dbReference>
<reference evidence="1 2" key="1">
    <citation type="journal article" date="2016" name="Nat. Commun.">
        <title>Thousands of microbial genomes shed light on interconnected biogeochemical processes in an aquifer system.</title>
        <authorList>
            <person name="Anantharaman K."/>
            <person name="Brown C.T."/>
            <person name="Hug L.A."/>
            <person name="Sharon I."/>
            <person name="Castelle C.J."/>
            <person name="Probst A.J."/>
            <person name="Thomas B.C."/>
            <person name="Singh A."/>
            <person name="Wilkins M.J."/>
            <person name="Karaoz U."/>
            <person name="Brodie E.L."/>
            <person name="Williams K.H."/>
            <person name="Hubbard S.S."/>
            <person name="Banfield J.F."/>
        </authorList>
    </citation>
    <scope>NUCLEOTIDE SEQUENCE [LARGE SCALE GENOMIC DNA]</scope>
    <source>
        <strain evidence="2">RBG_16_55_9</strain>
    </source>
</reference>
<evidence type="ECO:0000313" key="2">
    <source>
        <dbReference type="Proteomes" id="UP000179157"/>
    </source>
</evidence>
<dbReference type="STRING" id="1817864.A2Z21_04770"/>